<accession>A0ABS6MAK8</accession>
<keyword evidence="1" id="KW-0472">Membrane</keyword>
<gene>
    <name evidence="2" type="ORF">KTN04_08255</name>
</gene>
<dbReference type="EMBL" id="JAHQZT010000008">
    <property type="protein sequence ID" value="MBV0933328.1"/>
    <property type="molecule type" value="Genomic_DNA"/>
</dbReference>
<comment type="caution">
    <text evidence="2">The sequence shown here is derived from an EMBL/GenBank/DDBJ whole genome shotgun (WGS) entry which is preliminary data.</text>
</comment>
<dbReference type="Proteomes" id="UP000755551">
    <property type="component" value="Unassembled WGS sequence"/>
</dbReference>
<keyword evidence="1" id="KW-0812">Transmembrane</keyword>
<dbReference type="Pfam" id="PF11391">
    <property type="entry name" value="DUF2798"/>
    <property type="match status" value="1"/>
</dbReference>
<feature type="transmembrane region" description="Helical" evidence="1">
    <location>
        <begin position="31"/>
        <end position="50"/>
    </location>
</feature>
<organism evidence="2 3">
    <name type="scientific">Marinobacterium weihaiense</name>
    <dbReference type="NCBI Taxonomy" id="2851016"/>
    <lineage>
        <taxon>Bacteria</taxon>
        <taxon>Pseudomonadati</taxon>
        <taxon>Pseudomonadota</taxon>
        <taxon>Gammaproteobacteria</taxon>
        <taxon>Oceanospirillales</taxon>
        <taxon>Oceanospirillaceae</taxon>
        <taxon>Marinobacterium</taxon>
    </lineage>
</organism>
<name>A0ABS6MAK8_9GAMM</name>
<evidence type="ECO:0000313" key="2">
    <source>
        <dbReference type="EMBL" id="MBV0933328.1"/>
    </source>
</evidence>
<reference evidence="2 3" key="1">
    <citation type="submission" date="2021-06" db="EMBL/GenBank/DDBJ databases">
        <title>Bacterium isolated from marine sediment.</title>
        <authorList>
            <person name="Zhu K.-L."/>
            <person name="Du Z.-J."/>
            <person name="Liang Q.-Y."/>
        </authorList>
    </citation>
    <scope>NUCLEOTIDE SEQUENCE [LARGE SCALE GENOMIC DNA]</scope>
    <source>
        <strain evidence="2 3">A346</strain>
    </source>
</reference>
<keyword evidence="3" id="KW-1185">Reference proteome</keyword>
<evidence type="ECO:0000313" key="3">
    <source>
        <dbReference type="Proteomes" id="UP000755551"/>
    </source>
</evidence>
<sequence length="66" mass="7149">MSICMVTAMTGVITAINTGLDNGFLARWGKAFIIAWPIAFSLIFILAVRVQRLASRICSRTSSASQ</sequence>
<evidence type="ECO:0000256" key="1">
    <source>
        <dbReference type="SAM" id="Phobius"/>
    </source>
</evidence>
<dbReference type="InterPro" id="IPR021529">
    <property type="entry name" value="DUF2798"/>
</dbReference>
<keyword evidence="1" id="KW-1133">Transmembrane helix</keyword>
<proteinExistence type="predicted"/>
<protein>
    <submittedName>
        <fullName evidence="2">DUF2798 domain-containing protein</fullName>
    </submittedName>
</protein>